<comment type="caution">
    <text evidence="7">The sequence shown here is derived from an EMBL/GenBank/DDBJ whole genome shotgun (WGS) entry which is preliminary data.</text>
</comment>
<accession>A0AAD4NFU9</accession>
<dbReference type="EMBL" id="JAKKPZ010000002">
    <property type="protein sequence ID" value="KAI1726298.1"/>
    <property type="molecule type" value="Genomic_DNA"/>
</dbReference>
<dbReference type="SUPFAM" id="SSF48371">
    <property type="entry name" value="ARM repeat"/>
    <property type="match status" value="1"/>
</dbReference>
<evidence type="ECO:0000256" key="1">
    <source>
        <dbReference type="ARBA" id="ARBA00006308"/>
    </source>
</evidence>
<reference evidence="7" key="1">
    <citation type="submission" date="2022-01" db="EMBL/GenBank/DDBJ databases">
        <title>Genome Sequence Resource for Two Populations of Ditylenchus destructor, the Migratory Endoparasitic Phytonematode.</title>
        <authorList>
            <person name="Zhang H."/>
            <person name="Lin R."/>
            <person name="Xie B."/>
        </authorList>
    </citation>
    <scope>NUCLEOTIDE SEQUENCE</scope>
    <source>
        <strain evidence="7">BazhouSP</strain>
    </source>
</reference>
<name>A0AAD4NFU9_9BILA</name>
<dbReference type="InterPro" id="IPR016024">
    <property type="entry name" value="ARM-type_fold"/>
</dbReference>
<dbReference type="AlphaFoldDB" id="A0AAD4NFU9"/>
<keyword evidence="8" id="KW-1185">Reference proteome</keyword>
<feature type="domain" description="26S proteasome non-ATPase regulatory subunit 1/RPN2 N-terminal" evidence="6">
    <location>
        <begin position="24"/>
        <end position="330"/>
    </location>
</feature>
<gene>
    <name evidence="7" type="ORF">DdX_03012</name>
</gene>
<dbReference type="GO" id="GO:0043161">
    <property type="term" value="P:proteasome-mediated ubiquitin-dependent protein catabolic process"/>
    <property type="evidence" value="ECO:0007669"/>
    <property type="project" value="TreeGrafter"/>
</dbReference>
<proteinExistence type="inferred from homology"/>
<dbReference type="InterPro" id="IPR016642">
    <property type="entry name" value="26S_Psome_Rpn2"/>
</dbReference>
<comment type="similarity">
    <text evidence="1 5">Belongs to the proteasome subunit S1 family.</text>
</comment>
<dbReference type="InterPro" id="IPR002015">
    <property type="entry name" value="Proteasome/cyclosome_rpt"/>
</dbReference>
<comment type="function">
    <text evidence="5">Component of the 26S proteasome, a multiprotein complex involved in the ATP-dependent degradation of ubiquitinated proteins. This complex plays a key role in the maintenance of protein homeostasis by removing misfolded or damaged proteins, which could impair cellular functions, and by removing proteins whose functions are no longer required. Therefore, the proteasome participates in numerous cellular processes, including cell cycle progression, apoptosis, or DNA damage repair.</text>
</comment>
<organism evidence="7 8">
    <name type="scientific">Ditylenchus destructor</name>
    <dbReference type="NCBI Taxonomy" id="166010"/>
    <lineage>
        <taxon>Eukaryota</taxon>
        <taxon>Metazoa</taxon>
        <taxon>Ecdysozoa</taxon>
        <taxon>Nematoda</taxon>
        <taxon>Chromadorea</taxon>
        <taxon>Rhabditida</taxon>
        <taxon>Tylenchina</taxon>
        <taxon>Tylenchomorpha</taxon>
        <taxon>Sphaerularioidea</taxon>
        <taxon>Anguinidae</taxon>
        <taxon>Anguininae</taxon>
        <taxon>Ditylenchus</taxon>
    </lineage>
</organism>
<dbReference type="Pfam" id="PF01851">
    <property type="entry name" value="PC_rep"/>
    <property type="match status" value="2"/>
</dbReference>
<dbReference type="PANTHER" id="PTHR10943:SF2">
    <property type="entry name" value="26S PROTEASOME NON-ATPASE REGULATORY SUBUNIT 1"/>
    <property type="match status" value="1"/>
</dbReference>
<evidence type="ECO:0000256" key="4">
    <source>
        <dbReference type="ARBA" id="ARBA00022942"/>
    </source>
</evidence>
<dbReference type="InterPro" id="IPR048570">
    <property type="entry name" value="PSMD1_RPN2_N"/>
</dbReference>
<dbReference type="GO" id="GO:0005634">
    <property type="term" value="C:nucleus"/>
    <property type="evidence" value="ECO:0007669"/>
    <property type="project" value="TreeGrafter"/>
</dbReference>
<evidence type="ECO:0000313" key="8">
    <source>
        <dbReference type="Proteomes" id="UP001201812"/>
    </source>
</evidence>
<evidence type="ECO:0000313" key="7">
    <source>
        <dbReference type="EMBL" id="KAI1726298.1"/>
    </source>
</evidence>
<dbReference type="Pfam" id="PF13646">
    <property type="entry name" value="HEAT_2"/>
    <property type="match status" value="1"/>
</dbReference>
<dbReference type="GO" id="GO:0008540">
    <property type="term" value="C:proteasome regulatory particle, base subcomplex"/>
    <property type="evidence" value="ECO:0007669"/>
    <property type="project" value="UniProtKB-UniRule"/>
</dbReference>
<sequence length="790" mass="87559">MTQLLLNQWKKSPKGTQNATAFVLVLEDNDKSLAEEHADIVKAFNDWQILRPTWFQLVDVLGNIKSFAGREDFVAKSEAWLLASKIEYCLGNFSVALDCALSAGNVFHLEANPSLIKDVSSQDECFVNKIVSQAVDTYKRGRASSAFNVGNEELNQMIGRVFDRTLAAGELNLTIALALDTFRQDVIVKTIESTSGDDRLNLLIRTASKLWDASPKESFYRDMFNLVTKYLTELEKTNYCVILKCFSKLQNASEAGELIMRLANTSTNNAYELASELYDYASQQFLRDVEAHIANLGMDRVGLEATVKLRNILNGEEPINTLNTFLSQNNKINAADIDKIKKCARSLLSLNAAVITNGFINLGTGSDASIKKYRRWITHTSHWNKFNAIASLGLIHKGRIKKVKSILEPYLPKIGEADEFRYREGGALYAYGLLYGNYPGNSDATAYLLEQLEPLAAVPLRHGASLGLGIVGCGTKNDAIYSKLRAILFNDEAVSGEAAGVAMGMVMAGSMNESCFNEMKQFMKDTKHDKIQRGLRIGIAILAFGNKGVADEWIKELLEAKTKSILRQTGIWMSAMAYVGSKQPSVVKSLLDKIGSDPDPDVKRFAAIAIGFILCRDPEQCKEYAKILIEHYDGNVRYGAAIALGIACAGTGDKDAVLLLKTLLKARENYVRQGALIATSFVLINQSDGSAYECVDEFRKKLKKIMEGKRNEDAIEKFGAIISYGILDAGGRNMTISLMRNHHIDMPAVLGLLVFLQYWYWQSMTHFVSLAMRPVCAFPYTDKSKSTDGK</sequence>
<keyword evidence="4 5" id="KW-0647">Proteasome</keyword>
<dbReference type="Pfam" id="PF21505">
    <property type="entry name" value="RPN2_N"/>
    <property type="match status" value="1"/>
</dbReference>
<evidence type="ECO:0000259" key="6">
    <source>
        <dbReference type="Pfam" id="PF21505"/>
    </source>
</evidence>
<dbReference type="GO" id="GO:0034515">
    <property type="term" value="C:proteasome storage granule"/>
    <property type="evidence" value="ECO:0007669"/>
    <property type="project" value="TreeGrafter"/>
</dbReference>
<dbReference type="Proteomes" id="UP001201812">
    <property type="component" value="Unassembled WGS sequence"/>
</dbReference>
<dbReference type="Gene3D" id="1.25.10.10">
    <property type="entry name" value="Leucine-rich Repeat Variant"/>
    <property type="match status" value="1"/>
</dbReference>
<evidence type="ECO:0000256" key="5">
    <source>
        <dbReference type="PIRNR" id="PIRNR015947"/>
    </source>
</evidence>
<keyword evidence="3" id="KW-0677">Repeat</keyword>
<protein>
    <recommendedName>
        <fullName evidence="2 5">26S proteasome non-ATPase regulatory subunit 1</fullName>
    </recommendedName>
</protein>
<evidence type="ECO:0000256" key="3">
    <source>
        <dbReference type="ARBA" id="ARBA00022737"/>
    </source>
</evidence>
<dbReference type="PIRSF" id="PIRSF015947">
    <property type="entry name" value="26S_Psome_Rpn2"/>
    <property type="match status" value="1"/>
</dbReference>
<dbReference type="InterPro" id="IPR011989">
    <property type="entry name" value="ARM-like"/>
</dbReference>
<comment type="subunit">
    <text evidence="5">Component of the 19S proteasome regulatory particle complex. The 26S proteasome consists of a 20S core particle (CP) and two 19S regulatory subunits (RP).</text>
</comment>
<dbReference type="PANTHER" id="PTHR10943">
    <property type="entry name" value="26S PROTEASOME NON-ATPASE REGULATORY SUBUNIT"/>
    <property type="match status" value="1"/>
</dbReference>
<dbReference type="GO" id="GO:0030234">
    <property type="term" value="F:enzyme regulator activity"/>
    <property type="evidence" value="ECO:0007669"/>
    <property type="project" value="UniProtKB-UniRule"/>
</dbReference>
<evidence type="ECO:0000256" key="2">
    <source>
        <dbReference type="ARBA" id="ARBA00014929"/>
    </source>
</evidence>
<dbReference type="GO" id="GO:0042176">
    <property type="term" value="P:regulation of protein catabolic process"/>
    <property type="evidence" value="ECO:0007669"/>
    <property type="project" value="UniProtKB-UniRule"/>
</dbReference>